<accession>A0A916R6I9</accession>
<organism evidence="2 3">
    <name type="scientific">Pelagibacterium lentulum</name>
    <dbReference type="NCBI Taxonomy" id="2029865"/>
    <lineage>
        <taxon>Bacteria</taxon>
        <taxon>Pseudomonadati</taxon>
        <taxon>Pseudomonadota</taxon>
        <taxon>Alphaproteobacteria</taxon>
        <taxon>Hyphomicrobiales</taxon>
        <taxon>Devosiaceae</taxon>
        <taxon>Pelagibacterium</taxon>
    </lineage>
</organism>
<dbReference type="AlphaFoldDB" id="A0A916R6I9"/>
<dbReference type="EMBL" id="BMKB01000001">
    <property type="protein sequence ID" value="GGA38081.1"/>
    <property type="molecule type" value="Genomic_DNA"/>
</dbReference>
<dbReference type="Proteomes" id="UP000596977">
    <property type="component" value="Unassembled WGS sequence"/>
</dbReference>
<sequence>MTFIAYSTPGETASGTACHRFAGGPGRTPGADPAPALHKRQGPSLSQGPYQARKVVDYPEPAVTTFLQQQVRGP</sequence>
<keyword evidence="3" id="KW-1185">Reference proteome</keyword>
<evidence type="ECO:0000313" key="2">
    <source>
        <dbReference type="EMBL" id="GGA38081.1"/>
    </source>
</evidence>
<protein>
    <submittedName>
        <fullName evidence="2">Uncharacterized protein</fullName>
    </submittedName>
</protein>
<reference evidence="2 3" key="1">
    <citation type="journal article" date="2014" name="Int. J. Syst. Evol. Microbiol.">
        <title>Complete genome sequence of Corynebacterium casei LMG S-19264T (=DSM 44701T), isolated from a smear-ripened cheese.</title>
        <authorList>
            <consortium name="US DOE Joint Genome Institute (JGI-PGF)"/>
            <person name="Walter F."/>
            <person name="Albersmeier A."/>
            <person name="Kalinowski J."/>
            <person name="Ruckert C."/>
        </authorList>
    </citation>
    <scope>NUCLEOTIDE SEQUENCE [LARGE SCALE GENOMIC DNA]</scope>
    <source>
        <strain evidence="2 3">CGMCC 1.15896</strain>
    </source>
</reference>
<name>A0A916R6I9_9HYPH</name>
<feature type="region of interest" description="Disordered" evidence="1">
    <location>
        <begin position="22"/>
        <end position="49"/>
    </location>
</feature>
<gene>
    <name evidence="2" type="ORF">GCM10011499_04330</name>
</gene>
<comment type="caution">
    <text evidence="2">The sequence shown here is derived from an EMBL/GenBank/DDBJ whole genome shotgun (WGS) entry which is preliminary data.</text>
</comment>
<evidence type="ECO:0000313" key="3">
    <source>
        <dbReference type="Proteomes" id="UP000596977"/>
    </source>
</evidence>
<proteinExistence type="predicted"/>
<evidence type="ECO:0000256" key="1">
    <source>
        <dbReference type="SAM" id="MobiDB-lite"/>
    </source>
</evidence>